<gene>
    <name evidence="1" type="ORF">PR048_027043</name>
</gene>
<comment type="caution">
    <text evidence="1">The sequence shown here is derived from an EMBL/GenBank/DDBJ whole genome shotgun (WGS) entry which is preliminary data.</text>
</comment>
<sequence>MDVWCVCGRYGFTLGKLVCMGFVQRPGAGAPHMVTEEYVLERGARYEVDIAGSRVAATPHLRAPYFATLPTERKYRPSVWVAHAAHT</sequence>
<evidence type="ECO:0000313" key="1">
    <source>
        <dbReference type="EMBL" id="KAJ8870744.1"/>
    </source>
</evidence>
<organism evidence="1 2">
    <name type="scientific">Dryococelus australis</name>
    <dbReference type="NCBI Taxonomy" id="614101"/>
    <lineage>
        <taxon>Eukaryota</taxon>
        <taxon>Metazoa</taxon>
        <taxon>Ecdysozoa</taxon>
        <taxon>Arthropoda</taxon>
        <taxon>Hexapoda</taxon>
        <taxon>Insecta</taxon>
        <taxon>Pterygota</taxon>
        <taxon>Neoptera</taxon>
        <taxon>Polyneoptera</taxon>
        <taxon>Phasmatodea</taxon>
        <taxon>Verophasmatodea</taxon>
        <taxon>Anareolatae</taxon>
        <taxon>Phasmatidae</taxon>
        <taxon>Eurycanthinae</taxon>
        <taxon>Dryococelus</taxon>
    </lineage>
</organism>
<protein>
    <submittedName>
        <fullName evidence="1">Uncharacterized protein</fullName>
    </submittedName>
</protein>
<proteinExistence type="predicted"/>
<evidence type="ECO:0000313" key="2">
    <source>
        <dbReference type="Proteomes" id="UP001159363"/>
    </source>
</evidence>
<dbReference type="Proteomes" id="UP001159363">
    <property type="component" value="Chromosome 11"/>
</dbReference>
<dbReference type="EMBL" id="JARBHB010000012">
    <property type="protein sequence ID" value="KAJ8870744.1"/>
    <property type="molecule type" value="Genomic_DNA"/>
</dbReference>
<name>A0ABQ9GEB9_9NEOP</name>
<dbReference type="InterPro" id="IPR029043">
    <property type="entry name" value="GcvT/YgfZ_C"/>
</dbReference>
<dbReference type="Gene3D" id="2.40.30.110">
    <property type="entry name" value="Aminomethyltransferase beta-barrel domains"/>
    <property type="match status" value="1"/>
</dbReference>
<accession>A0ABQ9GEB9</accession>
<keyword evidence="2" id="KW-1185">Reference proteome</keyword>
<reference evidence="1 2" key="1">
    <citation type="submission" date="2023-02" db="EMBL/GenBank/DDBJ databases">
        <title>LHISI_Scaffold_Assembly.</title>
        <authorList>
            <person name="Stuart O.P."/>
            <person name="Cleave R."/>
            <person name="Magrath M.J.L."/>
            <person name="Mikheyev A.S."/>
        </authorList>
    </citation>
    <scope>NUCLEOTIDE SEQUENCE [LARGE SCALE GENOMIC DNA]</scope>
    <source>
        <strain evidence="1">Daus_M_001</strain>
        <tissue evidence="1">Leg muscle</tissue>
    </source>
</reference>
<dbReference type="SUPFAM" id="SSF101790">
    <property type="entry name" value="Aminomethyltransferase beta-barrel domain"/>
    <property type="match status" value="1"/>
</dbReference>